<protein>
    <recommendedName>
        <fullName evidence="1">Glucosamine/galactosamine-6-phosphate isomerase domain-containing protein</fullName>
    </recommendedName>
</protein>
<dbReference type="SUPFAM" id="SSF100950">
    <property type="entry name" value="NagB/RpiA/CoA transferase-like"/>
    <property type="match status" value="1"/>
</dbReference>
<gene>
    <name evidence="2" type="ORF">A3B54_00335</name>
</gene>
<dbReference type="EMBL" id="MFBT01000035">
    <property type="protein sequence ID" value="OGD98534.1"/>
    <property type="molecule type" value="Genomic_DNA"/>
</dbReference>
<proteinExistence type="predicted"/>
<name>A0A1F5H3B5_9BACT</name>
<sequence>MIQLIKVKDREAGNLRAHDILKEILDSQTLLALSGGTSPDYRKMVVEPNDLLPGVVCLVDERYGEPLHRDSNELLLENAGLVEYLNYWGIEFYKILKGKGFEETAKDYDQTIAELFKEFPKIVGVMGIGANLHTAGIFPNSKAVKSEGLMVFETVEDRYPQRITLTLKALGQFQTFIILVFGGEKREALKILLSERQNDMQKYPAIFYRKCSAKCWLITDIEL</sequence>
<dbReference type="InterPro" id="IPR037171">
    <property type="entry name" value="NagB/RpiA_transferase-like"/>
</dbReference>
<dbReference type="InterPro" id="IPR006148">
    <property type="entry name" value="Glc/Gal-6P_isomerase"/>
</dbReference>
<dbReference type="AlphaFoldDB" id="A0A1F5H3B5"/>
<comment type="caution">
    <text evidence="2">The sequence shown here is derived from an EMBL/GenBank/DDBJ whole genome shotgun (WGS) entry which is preliminary data.</text>
</comment>
<evidence type="ECO:0000259" key="1">
    <source>
        <dbReference type="Pfam" id="PF01182"/>
    </source>
</evidence>
<evidence type="ECO:0000313" key="3">
    <source>
        <dbReference type="Proteomes" id="UP000177039"/>
    </source>
</evidence>
<accession>A0A1F5H3B5</accession>
<dbReference type="Gene3D" id="3.40.50.1360">
    <property type="match status" value="1"/>
</dbReference>
<evidence type="ECO:0000313" key="2">
    <source>
        <dbReference type="EMBL" id="OGD98534.1"/>
    </source>
</evidence>
<dbReference type="GO" id="GO:0005975">
    <property type="term" value="P:carbohydrate metabolic process"/>
    <property type="evidence" value="ECO:0007669"/>
    <property type="project" value="InterPro"/>
</dbReference>
<dbReference type="Proteomes" id="UP000177039">
    <property type="component" value="Unassembled WGS sequence"/>
</dbReference>
<reference evidence="2 3" key="1">
    <citation type="journal article" date="2016" name="Nat. Commun.">
        <title>Thousands of microbial genomes shed light on interconnected biogeochemical processes in an aquifer system.</title>
        <authorList>
            <person name="Anantharaman K."/>
            <person name="Brown C.T."/>
            <person name="Hug L.A."/>
            <person name="Sharon I."/>
            <person name="Castelle C.J."/>
            <person name="Probst A.J."/>
            <person name="Thomas B.C."/>
            <person name="Singh A."/>
            <person name="Wilkins M.J."/>
            <person name="Karaoz U."/>
            <person name="Brodie E.L."/>
            <person name="Williams K.H."/>
            <person name="Hubbard S.S."/>
            <person name="Banfield J.F."/>
        </authorList>
    </citation>
    <scope>NUCLEOTIDE SEQUENCE [LARGE SCALE GENOMIC DNA]</scope>
</reference>
<feature type="domain" description="Glucosamine/galactosamine-6-phosphate isomerase" evidence="1">
    <location>
        <begin position="28"/>
        <end position="209"/>
    </location>
</feature>
<dbReference type="Pfam" id="PF01182">
    <property type="entry name" value="Glucosamine_iso"/>
    <property type="match status" value="1"/>
</dbReference>
<organism evidence="2 3">
    <name type="scientific">Candidatus Curtissbacteria bacterium RIFCSPLOWO2_01_FULL_42_50</name>
    <dbReference type="NCBI Taxonomy" id="1797730"/>
    <lineage>
        <taxon>Bacteria</taxon>
        <taxon>Candidatus Curtissiibacteriota</taxon>
    </lineage>
</organism>